<gene>
    <name evidence="6" type="ORF">NP439_20350</name>
</gene>
<sequence>MSSKQTTSIIIGAGQTGRGFIAPLLKEDEHQIIFIDKDKELIQTLSNKEQYKVRYFGDKLLPCTVKDYYAFLPTEDFAITAIAKADYIFTAVGEEQIKNIIPLIRKSLEVRKSMKIDSPLILVTCENGVNPKKALIEADLNKKMIITEGIVFCTTLSKNKNNLDLYSEDFDYIPYDVEASGKHFNLSGFKPISKFKNLIERKIFTYNCYSACISYIGDYIGYSNYAEAANDKDINKLLHLLSKPVNQSIATHYKVPIKEQELFSEQAISKFKNKEIKDTIARNTRDVHRKLLPNERLIKPLSLMKQYKQSTNIIELIIAAALHFGSMNNQWTESIDGILKNTCKIDSVKEREKIIQKYHWFQKNLPVEVMINEENK</sequence>
<dbReference type="InterPro" id="IPR013118">
    <property type="entry name" value="Mannitol_DH_C"/>
</dbReference>
<dbReference type="PANTHER" id="PTHR30524">
    <property type="entry name" value="MANNITOL-1-PHOSPHATE 5-DEHYDROGENASE"/>
    <property type="match status" value="1"/>
</dbReference>
<dbReference type="Proteomes" id="UP001059773">
    <property type="component" value="Chromosome"/>
</dbReference>
<proteinExistence type="predicted"/>
<organism evidence="6 7">
    <name type="scientific">Oceanobacillus jeddahense</name>
    <dbReference type="NCBI Taxonomy" id="1462527"/>
    <lineage>
        <taxon>Bacteria</taxon>
        <taxon>Bacillati</taxon>
        <taxon>Bacillota</taxon>
        <taxon>Bacilli</taxon>
        <taxon>Bacillales</taxon>
        <taxon>Bacillaceae</taxon>
        <taxon>Oceanobacillus</taxon>
    </lineage>
</organism>
<name>A0ABY5JUV9_9BACI</name>
<evidence type="ECO:0000313" key="7">
    <source>
        <dbReference type="Proteomes" id="UP001059773"/>
    </source>
</evidence>
<dbReference type="Pfam" id="PF01232">
    <property type="entry name" value="Mannitol_dh"/>
    <property type="match status" value="1"/>
</dbReference>
<feature type="domain" description="Mannitol dehydrogenase C-terminal" evidence="5">
    <location>
        <begin position="198"/>
        <end position="341"/>
    </location>
</feature>
<evidence type="ECO:0000256" key="1">
    <source>
        <dbReference type="ARBA" id="ARBA00023002"/>
    </source>
</evidence>
<dbReference type="Pfam" id="PF08125">
    <property type="entry name" value="Mannitol_dh_C"/>
    <property type="match status" value="1"/>
</dbReference>
<protein>
    <recommendedName>
        <fullName evidence="8">Mannitol-1-phosphate 5-dehydrogenase</fullName>
    </recommendedName>
</protein>
<dbReference type="SUPFAM" id="SSF51735">
    <property type="entry name" value="NAD(P)-binding Rossmann-fold domains"/>
    <property type="match status" value="1"/>
</dbReference>
<comment type="catalytic activity">
    <reaction evidence="3">
        <text>D-mannitol 1-phosphate + NAD(+) = beta-D-fructose 6-phosphate + NADH + H(+)</text>
        <dbReference type="Rhea" id="RHEA:19661"/>
        <dbReference type="ChEBI" id="CHEBI:15378"/>
        <dbReference type="ChEBI" id="CHEBI:57540"/>
        <dbReference type="ChEBI" id="CHEBI:57634"/>
        <dbReference type="ChEBI" id="CHEBI:57945"/>
        <dbReference type="ChEBI" id="CHEBI:61381"/>
        <dbReference type="EC" id="1.1.1.17"/>
    </reaction>
</comment>
<dbReference type="SUPFAM" id="SSF48179">
    <property type="entry name" value="6-phosphogluconate dehydrogenase C-terminal domain-like"/>
    <property type="match status" value="1"/>
</dbReference>
<dbReference type="EMBL" id="CP101914">
    <property type="protein sequence ID" value="UUI02364.1"/>
    <property type="molecule type" value="Genomic_DNA"/>
</dbReference>
<dbReference type="InterPro" id="IPR013131">
    <property type="entry name" value="Mannitol_DH_N"/>
</dbReference>
<evidence type="ECO:0000256" key="3">
    <source>
        <dbReference type="ARBA" id="ARBA00048615"/>
    </source>
</evidence>
<evidence type="ECO:0000259" key="4">
    <source>
        <dbReference type="Pfam" id="PF01232"/>
    </source>
</evidence>
<reference evidence="6" key="1">
    <citation type="submission" date="2022-07" db="EMBL/GenBank/DDBJ databases">
        <title>FELIX.</title>
        <authorList>
            <person name="Wan K.H."/>
            <person name="Park S."/>
            <person name="Lawrence Q."/>
            <person name="Eichenberger J.P."/>
            <person name="Booth B.W."/>
            <person name="Piaggio A.J."/>
            <person name="Chandler J.C."/>
            <person name="Franklin A.B."/>
            <person name="Celniker S.E."/>
        </authorList>
    </citation>
    <scope>NUCLEOTIDE SEQUENCE</scope>
    <source>
        <strain evidence="6">QA-1986 374</strain>
    </source>
</reference>
<dbReference type="InterPro" id="IPR036291">
    <property type="entry name" value="NAD(P)-bd_dom_sf"/>
</dbReference>
<evidence type="ECO:0000313" key="6">
    <source>
        <dbReference type="EMBL" id="UUI02364.1"/>
    </source>
</evidence>
<evidence type="ECO:0008006" key="8">
    <source>
        <dbReference type="Google" id="ProtNLM"/>
    </source>
</evidence>
<dbReference type="Gene3D" id="1.10.1040.10">
    <property type="entry name" value="N-(1-d-carboxylethyl)-l-norvaline Dehydrogenase, domain 2"/>
    <property type="match status" value="1"/>
</dbReference>
<keyword evidence="7" id="KW-1185">Reference proteome</keyword>
<dbReference type="PANTHER" id="PTHR30524:SF0">
    <property type="entry name" value="ALTRONATE OXIDOREDUCTASE-RELATED"/>
    <property type="match status" value="1"/>
</dbReference>
<dbReference type="Gene3D" id="3.40.50.720">
    <property type="entry name" value="NAD(P)-binding Rossmann-like Domain"/>
    <property type="match status" value="1"/>
</dbReference>
<keyword evidence="1" id="KW-0560">Oxidoreductase</keyword>
<dbReference type="InterPro" id="IPR013328">
    <property type="entry name" value="6PGD_dom2"/>
</dbReference>
<evidence type="ECO:0000259" key="5">
    <source>
        <dbReference type="Pfam" id="PF08125"/>
    </source>
</evidence>
<accession>A0ABY5JUV9</accession>
<dbReference type="RefSeq" id="WP_256707601.1">
    <property type="nucleotide sequence ID" value="NZ_CP101914.1"/>
</dbReference>
<keyword evidence="2" id="KW-0520">NAD</keyword>
<evidence type="ECO:0000256" key="2">
    <source>
        <dbReference type="ARBA" id="ARBA00023027"/>
    </source>
</evidence>
<dbReference type="InterPro" id="IPR008927">
    <property type="entry name" value="6-PGluconate_DH-like_C_sf"/>
</dbReference>
<feature type="domain" description="Mannitol dehydrogenase N-terminal" evidence="4">
    <location>
        <begin position="11"/>
        <end position="135"/>
    </location>
</feature>